<dbReference type="EMBL" id="JAAROP010000014">
    <property type="protein sequence ID" value="MBC1323552.1"/>
    <property type="molecule type" value="Genomic_DNA"/>
</dbReference>
<dbReference type="Proteomes" id="UP000219632">
    <property type="component" value="Unassembled WGS sequence"/>
</dbReference>
<feature type="compositionally biased region" description="Basic and acidic residues" evidence="12">
    <location>
        <begin position="646"/>
        <end position="655"/>
    </location>
</feature>
<comment type="caution">
    <text evidence="15">The sequence shown here is derived from an EMBL/GenBank/DDBJ whole genome shotgun (WGS) entry which is preliminary data.</text>
</comment>
<evidence type="ECO:0000256" key="11">
    <source>
        <dbReference type="PIRSR" id="PIRSR005091-3"/>
    </source>
</evidence>
<feature type="transmembrane region" description="Helical" evidence="13">
    <location>
        <begin position="75"/>
        <end position="98"/>
    </location>
</feature>
<dbReference type="CDD" id="cd16015">
    <property type="entry name" value="LTA_synthase"/>
    <property type="match status" value="1"/>
</dbReference>
<keyword evidence="17" id="KW-1185">Reference proteome</keyword>
<dbReference type="InterPro" id="IPR012160">
    <property type="entry name" value="LtaS-like"/>
</dbReference>
<evidence type="ECO:0000256" key="4">
    <source>
        <dbReference type="ARBA" id="ARBA00022475"/>
    </source>
</evidence>
<dbReference type="Gene3D" id="3.40.720.10">
    <property type="entry name" value="Alkaline Phosphatase, subunit A"/>
    <property type="match status" value="1"/>
</dbReference>
<feature type="binding site" evidence="11">
    <location>
        <position position="481"/>
    </location>
    <ligand>
        <name>Mn(2+)</name>
        <dbReference type="ChEBI" id="CHEBI:29035"/>
    </ligand>
</feature>
<dbReference type="Pfam" id="PF00884">
    <property type="entry name" value="Sulfatase"/>
    <property type="match status" value="1"/>
</dbReference>
<gene>
    <name evidence="16" type="ORF">AFZ32_03325</name>
    <name evidence="15" type="ORF">HB853_11490</name>
</gene>
<feature type="region of interest" description="Disordered" evidence="12">
    <location>
        <begin position="630"/>
        <end position="655"/>
    </location>
</feature>
<evidence type="ECO:0000256" key="5">
    <source>
        <dbReference type="ARBA" id="ARBA00022692"/>
    </source>
</evidence>
<evidence type="ECO:0000256" key="7">
    <source>
        <dbReference type="ARBA" id="ARBA00023136"/>
    </source>
</evidence>
<evidence type="ECO:0000313" key="17">
    <source>
        <dbReference type="Proteomes" id="UP000219632"/>
    </source>
</evidence>
<organism evidence="15 18">
    <name type="scientific">Listeria welshimeri</name>
    <dbReference type="NCBI Taxonomy" id="1643"/>
    <lineage>
        <taxon>Bacteria</taxon>
        <taxon>Bacillati</taxon>
        <taxon>Bacillota</taxon>
        <taxon>Bacilli</taxon>
        <taxon>Bacillales</taxon>
        <taxon>Listeriaceae</taxon>
        <taxon>Listeria</taxon>
    </lineage>
</organism>
<feature type="transmembrane region" description="Helical" evidence="13">
    <location>
        <begin position="49"/>
        <end position="68"/>
    </location>
</feature>
<dbReference type="InterPro" id="IPR000917">
    <property type="entry name" value="Sulfatase_N"/>
</dbReference>
<keyword evidence="10" id="KW-0479">Metal-binding</keyword>
<dbReference type="PANTHER" id="PTHR47371">
    <property type="entry name" value="LIPOTEICHOIC ACID SYNTHASE"/>
    <property type="match status" value="1"/>
</dbReference>
<sequence length="655" mass="74965">MKDWKIKIQTFLSKNYGFFVLAVILYWLKTYIAYQLEFKLGIENLMQQILLFINPLSGAVFFLGLALFAKGRRSFIWMIVIDFLMSFILYANIVYYRFFSDFITLPNLNAKQMQNMGDMGSSITALLSWHDIIYFADIIILIALLAFRFIKPDKTARIRARKVVGVLTLGIAMFFANLGLAEIDRPQLLTRTFDRNYIVKYLGMTNYQIYDAVKSTESSTQRALADSSDVTEVLNYTKSKYAAPNPEYFGKAKGKNVIYIHLESFQQFLVNYKLNGEEVTPFINSFFKDKNTLSFTNFFHQTGQGKTADSEMLLENSLYGLPQGSAFTTKGQNTYESASAILGQQGYTSAVFHGNYKSFWNRDEIYKQFGYDHFFDASYYDMNESDVSNYGLKDKPFFKESEEYLSSLQQPFYTKFITLTNHFPYPIDEKDASIAPATTGDSSVDTYFQTARYLDESVKSFVDYLKKSGLYDNSVIIMYGDHYGISDNHEEAMTKILGKDYNTFENAQAQRVPLMIHVPGVKGGVQEQYGGQVDLLPTLLHLVGVDNKEYLQFGTDLLSKDHKQLVPFRNGDYITPNYSMIGGNMYNQQTGEPIATETKEMKETKDKVSKELELSDSVLQGDLLRFYAPDGFKKVDPSKYNYNKKKSTDSTTDSK</sequence>
<comment type="similarity">
    <text evidence="3 8">Belongs to the LTA synthase family.</text>
</comment>
<keyword evidence="10" id="KW-0464">Manganese</keyword>
<protein>
    <submittedName>
        <fullName evidence="16">Glycerol phosphate lipoteichoic acid synthase</fullName>
    </submittedName>
    <submittedName>
        <fullName evidence="15">LTA synthase family protein</fullName>
    </submittedName>
</protein>
<reference evidence="16 17" key="1">
    <citation type="submission" date="2017-09" db="EMBL/GenBank/DDBJ databases">
        <title>Draft Genomes of 144 Listeria Monocytogenes isolates from foods.</title>
        <authorList>
            <person name="Wu C.H."/>
            <person name="Ng J."/>
            <person name="Kiang D."/>
            <person name="Chen C.-Y."/>
            <person name="Frink S."/>
            <person name="Lafrades M."/>
            <person name="Morales C."/>
            <person name="Park P."/>
            <person name="Zwick M."/>
        </authorList>
    </citation>
    <scope>NUCLEOTIDE SEQUENCE [LARGE SCALE GENOMIC DNA]</scope>
    <source>
        <strain evidence="16 17">CDPHFDLB-F14M01633.75-2</strain>
    </source>
</reference>
<dbReference type="GO" id="GO:0005886">
    <property type="term" value="C:plasma membrane"/>
    <property type="evidence" value="ECO:0007669"/>
    <property type="project" value="UniProtKB-SubCell"/>
</dbReference>
<feature type="binding site" evidence="11">
    <location>
        <position position="263"/>
    </location>
    <ligand>
        <name>Mn(2+)</name>
        <dbReference type="ChEBI" id="CHEBI:29035"/>
    </ligand>
</feature>
<evidence type="ECO:0000256" key="6">
    <source>
        <dbReference type="ARBA" id="ARBA00022989"/>
    </source>
</evidence>
<feature type="binding site" evidence="11">
    <location>
        <position position="482"/>
    </location>
    <ligand>
        <name>Mn(2+)</name>
        <dbReference type="ChEBI" id="CHEBI:29035"/>
    </ligand>
</feature>
<dbReference type="EMBL" id="NYPG01000002">
    <property type="protein sequence ID" value="PDK41776.1"/>
    <property type="molecule type" value="Genomic_DNA"/>
</dbReference>
<name>A0A7X0T6M5_LISWE</name>
<dbReference type="InterPro" id="IPR050448">
    <property type="entry name" value="OpgB/LTA_synthase_biosynth"/>
</dbReference>
<dbReference type="Gene3D" id="3.30.1120.170">
    <property type="match status" value="1"/>
</dbReference>
<evidence type="ECO:0000313" key="15">
    <source>
        <dbReference type="EMBL" id="MBC1323552.1"/>
    </source>
</evidence>
<comment type="subcellular location">
    <subcellularLocation>
        <location evidence="1">Cell membrane</location>
        <topology evidence="1">Multi-pass membrane protein</topology>
    </subcellularLocation>
</comment>
<evidence type="ECO:0000256" key="12">
    <source>
        <dbReference type="SAM" id="MobiDB-lite"/>
    </source>
</evidence>
<feature type="binding site" evidence="11">
    <location>
        <position position="307"/>
    </location>
    <ligand>
        <name>Mn(2+)</name>
        <dbReference type="ChEBI" id="CHEBI:29035"/>
    </ligand>
</feature>
<dbReference type="Proteomes" id="UP000522007">
    <property type="component" value="Unassembled WGS sequence"/>
</dbReference>
<dbReference type="AlphaFoldDB" id="A0A7X0T6M5"/>
<evidence type="ECO:0000256" key="2">
    <source>
        <dbReference type="ARBA" id="ARBA00004936"/>
    </source>
</evidence>
<evidence type="ECO:0000256" key="8">
    <source>
        <dbReference type="PIRNR" id="PIRNR005091"/>
    </source>
</evidence>
<feature type="domain" description="Sulfatase N-terminal" evidence="14">
    <location>
        <begin position="255"/>
        <end position="545"/>
    </location>
</feature>
<feature type="transmembrane region" description="Helical" evidence="13">
    <location>
        <begin position="12"/>
        <end position="29"/>
    </location>
</feature>
<dbReference type="PIRSF" id="PIRSF005091">
    <property type="entry name" value="Mmb_sulf_HI1246"/>
    <property type="match status" value="1"/>
</dbReference>
<dbReference type="GO" id="GO:0046872">
    <property type="term" value="F:metal ion binding"/>
    <property type="evidence" value="ECO:0007669"/>
    <property type="project" value="UniProtKB-KW"/>
</dbReference>
<dbReference type="RefSeq" id="WP_097349844.1">
    <property type="nucleotide sequence ID" value="NZ_CP122330.1"/>
</dbReference>
<keyword evidence="7 8" id="KW-0472">Membrane</keyword>
<evidence type="ECO:0000256" key="10">
    <source>
        <dbReference type="PIRSR" id="PIRSR005091-2"/>
    </source>
</evidence>
<keyword evidence="6 13" id="KW-1133">Transmembrane helix</keyword>
<feature type="binding site" evidence="10">
    <location>
        <position position="422"/>
    </location>
    <ligand>
        <name>substrate</name>
    </ligand>
</feature>
<comment type="pathway">
    <text evidence="2">Cell wall biogenesis; lipoteichoic acid biosynthesis.</text>
</comment>
<dbReference type="InterPro" id="IPR017850">
    <property type="entry name" value="Alkaline_phosphatase_core_sf"/>
</dbReference>
<feature type="transmembrane region" description="Helical" evidence="13">
    <location>
        <begin position="132"/>
        <end position="150"/>
    </location>
</feature>
<evidence type="ECO:0000256" key="3">
    <source>
        <dbReference type="ARBA" id="ARBA00009983"/>
    </source>
</evidence>
<dbReference type="SUPFAM" id="SSF53649">
    <property type="entry name" value="Alkaline phosphatase-like"/>
    <property type="match status" value="1"/>
</dbReference>
<keyword evidence="4 8" id="KW-1003">Cell membrane</keyword>
<feature type="active site" evidence="9">
    <location>
        <position position="307"/>
    </location>
</feature>
<feature type="transmembrane region" description="Helical" evidence="13">
    <location>
        <begin position="162"/>
        <end position="181"/>
    </location>
</feature>
<evidence type="ECO:0000313" key="16">
    <source>
        <dbReference type="EMBL" id="PDK41776.1"/>
    </source>
</evidence>
<evidence type="ECO:0000259" key="14">
    <source>
        <dbReference type="Pfam" id="PF00884"/>
    </source>
</evidence>
<proteinExistence type="inferred from homology"/>
<accession>A0A7X0T6M5</accession>
<evidence type="ECO:0000256" key="13">
    <source>
        <dbReference type="SAM" id="Phobius"/>
    </source>
</evidence>
<keyword evidence="5 13" id="KW-0812">Transmembrane</keyword>
<reference evidence="15 18" key="2">
    <citation type="submission" date="2020-03" db="EMBL/GenBank/DDBJ databases">
        <title>Soil Listeria distribution.</title>
        <authorList>
            <person name="Liao J."/>
            <person name="Wiedmann M."/>
        </authorList>
    </citation>
    <scope>NUCLEOTIDE SEQUENCE [LARGE SCALE GENOMIC DNA]</scope>
    <source>
        <strain evidence="15 18">FSL L7-1829</strain>
    </source>
</reference>
<evidence type="ECO:0000256" key="9">
    <source>
        <dbReference type="PIRSR" id="PIRSR005091-1"/>
    </source>
</evidence>
<dbReference type="PANTHER" id="PTHR47371:SF3">
    <property type="entry name" value="PHOSPHOGLYCEROL TRANSFERASE I"/>
    <property type="match status" value="1"/>
</dbReference>
<evidence type="ECO:0000313" key="18">
    <source>
        <dbReference type="Proteomes" id="UP000522007"/>
    </source>
</evidence>
<evidence type="ECO:0000256" key="1">
    <source>
        <dbReference type="ARBA" id="ARBA00004651"/>
    </source>
</evidence>